<evidence type="ECO:0000313" key="17">
    <source>
        <dbReference type="EMBL" id="ORZ01128.1"/>
    </source>
</evidence>
<dbReference type="FunCoup" id="A0A1X2HP45">
    <property type="interactions" value="374"/>
</dbReference>
<dbReference type="Pfam" id="PF05193">
    <property type="entry name" value="Peptidase_M16_C"/>
    <property type="match status" value="1"/>
</dbReference>
<keyword evidence="9" id="KW-0378">Hydrolase</keyword>
<sequence length="1001" mass="111432">MSQLLSAARALRQSTTHTALRRSFASVTNALTPGDRLHGYRVKQVRHVSELELTAFALEHEATGAQHLHVARDDVNNVFAVGFHTPVTDSTGVPHILEHTTLCGSEQYPVRDPFFKMLNRSLATFMNAFTASDYTIYPFATTNPMDYANLREVYMDATFHPKLELLDFKQEGWRLEHEIPNDVSTPIKFKGVVYNEMKGQTSDANYLYYVRAHENLFPGTTYEHSSGGEPRNITDLSHKELTDFHKTHYNPSNARFYTYGNFPLEDHLEAISKKLAGFAKSSVPSVNKVVQSWTSPRRARGTCAPDPMSPPDRQTRVSLAFLTNDVQDSFETFSMRLLSYLLLDGHASPFYKELIDTNLGSEFSANTGYDSSTRISSLAIGLQGVKDTDAELVEERVRSVLEQVKKDGFSSKRIEAAIHQMELSQKHKTADFGLTIMHGVSSGWFNGVDPIDLLEVNKNIERLKQELAKGDFFESRIDKYFLNNPHRLTFVMQPNPQYATDLASEEASRLADKVNKLTDADRTEIAEQGKQLAANQDKTEDLSCLPTLQLSDISPKMKRTVLDHTGLCNTPVQWRTAATNGITYFRAISSLPSIPDELKLYLPLFCDSLFSLGTRTQSMAEIDEEIRLYTGGLRASTTVSTNHSDLDVIDEGIALVGNCLDRNIDKMYDIFSKLVHETNFDDVEKLKTLIIGNASALVNSVADAGHIFARTYAGSSLTPALQQGELLSGMTQVAFMNELASKEDLTDVSAKLKEIAAIVLKQTSLRVAVTCGEDAVAANETGLTRFISGLSQDKHTPPTSHSTVFQPEYKKTFFPLPFSVNFSAKAIRGVPYTHGDGASLQVLSSLMTNHFLHREIREKNGAYGGGARFAGLNGLLSFYSYRDPRTLETLHTYDAVLDWLRQREFTDQEMTEAKLSIFQGVDAPLSVSEEGMLQFVHGVSDDMRQRRREQLLSVSQDHIREAADKYLVLPSSTALLGEANDKITAAQGWAIQQLGGAQAQV</sequence>
<comment type="similarity">
    <text evidence="4">Belongs to the peptidase M16 family. PreP subfamily.</text>
</comment>
<dbReference type="SMART" id="SM01264">
    <property type="entry name" value="M16C_associated"/>
    <property type="match status" value="1"/>
</dbReference>
<organism evidence="17 18">
    <name type="scientific">Syncephalastrum racemosum</name>
    <name type="common">Filamentous fungus</name>
    <dbReference type="NCBI Taxonomy" id="13706"/>
    <lineage>
        <taxon>Eukaryota</taxon>
        <taxon>Fungi</taxon>
        <taxon>Fungi incertae sedis</taxon>
        <taxon>Mucoromycota</taxon>
        <taxon>Mucoromycotina</taxon>
        <taxon>Mucoromycetes</taxon>
        <taxon>Mucorales</taxon>
        <taxon>Syncephalastraceae</taxon>
        <taxon>Syncephalastrum</taxon>
    </lineage>
</organism>
<comment type="subcellular location">
    <subcellularLocation>
        <location evidence="3">Mitochondrion intermembrane space</location>
    </subcellularLocation>
    <subcellularLocation>
        <location evidence="2">Mitochondrion matrix</location>
    </subcellularLocation>
</comment>
<dbReference type="InterPro" id="IPR011249">
    <property type="entry name" value="Metalloenz_LuxS/M16"/>
</dbReference>
<evidence type="ECO:0000256" key="2">
    <source>
        <dbReference type="ARBA" id="ARBA00004305"/>
    </source>
</evidence>
<dbReference type="FunFam" id="3.30.830.10:FF:000011">
    <property type="entry name" value="Presequence protease, mitochondrial"/>
    <property type="match status" value="1"/>
</dbReference>
<dbReference type="Gene3D" id="3.30.830.10">
    <property type="entry name" value="Metalloenzyme, LuxS/M16 peptidase-like"/>
    <property type="match status" value="4"/>
</dbReference>
<dbReference type="OMA" id="NYLYYIR"/>
<evidence type="ECO:0000256" key="7">
    <source>
        <dbReference type="ARBA" id="ARBA00022670"/>
    </source>
</evidence>
<dbReference type="GO" id="GO:0034982">
    <property type="term" value="P:mitochondrial protein processing"/>
    <property type="evidence" value="ECO:0007669"/>
    <property type="project" value="EnsemblFungi"/>
</dbReference>
<evidence type="ECO:0000256" key="4">
    <source>
        <dbReference type="ARBA" id="ARBA00007575"/>
    </source>
</evidence>
<evidence type="ECO:0000256" key="6">
    <source>
        <dbReference type="ARBA" id="ARBA00020167"/>
    </source>
</evidence>
<evidence type="ECO:0000256" key="13">
    <source>
        <dbReference type="ARBA" id="ARBA00023128"/>
    </source>
</evidence>
<evidence type="ECO:0000256" key="9">
    <source>
        <dbReference type="ARBA" id="ARBA00022801"/>
    </source>
</evidence>
<dbReference type="SUPFAM" id="SSF63411">
    <property type="entry name" value="LuxS/MPP-like metallohydrolase"/>
    <property type="match status" value="4"/>
</dbReference>
<evidence type="ECO:0000256" key="5">
    <source>
        <dbReference type="ARBA" id="ARBA00011853"/>
    </source>
</evidence>
<dbReference type="InterPro" id="IPR055130">
    <property type="entry name" value="PreP_C"/>
</dbReference>
<dbReference type="GO" id="GO:0005758">
    <property type="term" value="C:mitochondrial intermembrane space"/>
    <property type="evidence" value="ECO:0007669"/>
    <property type="project" value="UniProtKB-SubCell"/>
</dbReference>
<keyword evidence="12" id="KW-0482">Metalloprotease</keyword>
<dbReference type="PANTHER" id="PTHR43016">
    <property type="entry name" value="PRESEQUENCE PROTEASE"/>
    <property type="match status" value="1"/>
</dbReference>
<dbReference type="GO" id="GO:0051603">
    <property type="term" value="P:proteolysis involved in protein catabolic process"/>
    <property type="evidence" value="ECO:0007669"/>
    <property type="project" value="EnsemblFungi"/>
</dbReference>
<keyword evidence="18" id="KW-1185">Reference proteome</keyword>
<dbReference type="STRING" id="13706.A0A1X2HP45"/>
<dbReference type="GO" id="GO:0004222">
    <property type="term" value="F:metalloendopeptidase activity"/>
    <property type="evidence" value="ECO:0007669"/>
    <property type="project" value="EnsemblFungi"/>
</dbReference>
<dbReference type="OrthoDB" id="10250783at2759"/>
<dbReference type="AlphaFoldDB" id="A0A1X2HP45"/>
<evidence type="ECO:0000256" key="11">
    <source>
        <dbReference type="ARBA" id="ARBA00022946"/>
    </source>
</evidence>
<dbReference type="InterPro" id="IPR007863">
    <property type="entry name" value="Peptidase_M16_C"/>
</dbReference>
<evidence type="ECO:0000256" key="1">
    <source>
        <dbReference type="ARBA" id="ARBA00001947"/>
    </source>
</evidence>
<dbReference type="InParanoid" id="A0A1X2HP45"/>
<dbReference type="GO" id="GO:0004176">
    <property type="term" value="F:ATP-dependent peptidase activity"/>
    <property type="evidence" value="ECO:0007669"/>
    <property type="project" value="EnsemblFungi"/>
</dbReference>
<dbReference type="FunFam" id="3.30.830.10:FF:000009">
    <property type="entry name" value="Presequence protease, mitochondrial"/>
    <property type="match status" value="1"/>
</dbReference>
<accession>A0A1X2HP45</accession>
<keyword evidence="10" id="KW-0862">Zinc</keyword>
<keyword evidence="8" id="KW-0479">Metal-binding</keyword>
<keyword evidence="13" id="KW-0496">Mitochondrion</keyword>
<evidence type="ECO:0000313" key="18">
    <source>
        <dbReference type="Proteomes" id="UP000242180"/>
    </source>
</evidence>
<name>A0A1X2HP45_SYNRA</name>
<dbReference type="FunFam" id="3.30.830.10:FF:000013">
    <property type="entry name" value="Mitochondrial presequence protease"/>
    <property type="match status" value="1"/>
</dbReference>
<dbReference type="InterPro" id="IPR013578">
    <property type="entry name" value="Peptidase_M16C_assoc"/>
</dbReference>
<dbReference type="Proteomes" id="UP000242180">
    <property type="component" value="Unassembled WGS sequence"/>
</dbReference>
<proteinExistence type="inferred from homology"/>
<evidence type="ECO:0000256" key="3">
    <source>
        <dbReference type="ARBA" id="ARBA00004569"/>
    </source>
</evidence>
<dbReference type="GO" id="GO:0008270">
    <property type="term" value="F:zinc ion binding"/>
    <property type="evidence" value="ECO:0007669"/>
    <property type="project" value="EnsemblFungi"/>
</dbReference>
<comment type="subunit">
    <text evidence="5">Monomer and homodimer; homodimerization is induced by binding of the substrate.</text>
</comment>
<dbReference type="Pfam" id="PF08367">
    <property type="entry name" value="M16C_assoc"/>
    <property type="match status" value="1"/>
</dbReference>
<keyword evidence="7" id="KW-0645">Protease</keyword>
<comment type="caution">
    <text evidence="17">The sequence shown here is derived from an EMBL/GenBank/DDBJ whole genome shotgun (WGS) entry which is preliminary data.</text>
</comment>
<evidence type="ECO:0000256" key="10">
    <source>
        <dbReference type="ARBA" id="ARBA00022833"/>
    </source>
</evidence>
<dbReference type="Pfam" id="PF22516">
    <property type="entry name" value="PreP_C"/>
    <property type="match status" value="1"/>
</dbReference>
<dbReference type="GO" id="GO:0005759">
    <property type="term" value="C:mitochondrial matrix"/>
    <property type="evidence" value="ECO:0007669"/>
    <property type="project" value="UniProtKB-SubCell"/>
</dbReference>
<comment type="function">
    <text evidence="15">Degrades mitochondrial transit peptides after their cleavage in the intermembrane space or in the matrix, and presequence peptides; clearance of these peptides is required to keep the presequence processing machinery running. Preferentially cleaves the N-terminal side of paired basic amino acid residues. Also degrades other unstructured peptides. May function as an ATP-dependent peptidase as opposed to a metalloendopeptidase.</text>
</comment>
<dbReference type="EMBL" id="MCGN01000002">
    <property type="protein sequence ID" value="ORZ01128.1"/>
    <property type="molecule type" value="Genomic_DNA"/>
</dbReference>
<evidence type="ECO:0000259" key="16">
    <source>
        <dbReference type="SMART" id="SM01264"/>
    </source>
</evidence>
<dbReference type="PANTHER" id="PTHR43016:SF13">
    <property type="entry name" value="PRESEQUENCE PROTEASE, MITOCHONDRIAL"/>
    <property type="match status" value="1"/>
</dbReference>
<feature type="domain" description="Peptidase M16C associated" evidence="16">
    <location>
        <begin position="492"/>
        <end position="739"/>
    </location>
</feature>
<comment type="cofactor">
    <cofactor evidence="1">
        <name>Zn(2+)</name>
        <dbReference type="ChEBI" id="CHEBI:29105"/>
    </cofactor>
</comment>
<keyword evidence="11" id="KW-0809">Transit peptide</keyword>
<gene>
    <name evidence="17" type="ORF">BCR43DRAFT_522027</name>
</gene>
<protein>
    <recommendedName>
        <fullName evidence="6">Presequence protease, mitochondrial</fullName>
    </recommendedName>
    <alternativeName>
        <fullName evidence="14">Pitrilysin metalloproteinase</fullName>
    </alternativeName>
</protein>
<reference evidence="17 18" key="1">
    <citation type="submission" date="2016-07" db="EMBL/GenBank/DDBJ databases">
        <title>Pervasive Adenine N6-methylation of Active Genes in Fungi.</title>
        <authorList>
            <consortium name="DOE Joint Genome Institute"/>
            <person name="Mondo S.J."/>
            <person name="Dannebaum R.O."/>
            <person name="Kuo R.C."/>
            <person name="Labutti K."/>
            <person name="Haridas S."/>
            <person name="Kuo A."/>
            <person name="Salamov A."/>
            <person name="Ahrendt S.R."/>
            <person name="Lipzen A."/>
            <person name="Sullivan W."/>
            <person name="Andreopoulos W.B."/>
            <person name="Clum A."/>
            <person name="Lindquist E."/>
            <person name="Daum C."/>
            <person name="Ramamoorthy G.K."/>
            <person name="Gryganskyi A."/>
            <person name="Culley D."/>
            <person name="Magnuson J.K."/>
            <person name="James T.Y."/>
            <person name="O'Malley M.A."/>
            <person name="Stajich J.E."/>
            <person name="Spatafora J.W."/>
            <person name="Visel A."/>
            <person name="Grigoriev I.V."/>
        </authorList>
    </citation>
    <scope>NUCLEOTIDE SEQUENCE [LARGE SCALE GENOMIC DNA]</scope>
    <source>
        <strain evidence="17 18">NRRL 2496</strain>
    </source>
</reference>
<evidence type="ECO:0000256" key="8">
    <source>
        <dbReference type="ARBA" id="ARBA00022723"/>
    </source>
</evidence>
<evidence type="ECO:0000256" key="12">
    <source>
        <dbReference type="ARBA" id="ARBA00023049"/>
    </source>
</evidence>
<evidence type="ECO:0000256" key="15">
    <source>
        <dbReference type="ARBA" id="ARBA00045897"/>
    </source>
</evidence>
<evidence type="ECO:0000256" key="14">
    <source>
        <dbReference type="ARBA" id="ARBA00034552"/>
    </source>
</evidence>